<dbReference type="PANTHER" id="PTHR46552:SF1">
    <property type="entry name" value="NADH-UBIQUINONE OXIDOREDUCTASE CHAIN 2"/>
    <property type="match status" value="1"/>
</dbReference>
<evidence type="ECO:0000256" key="11">
    <source>
        <dbReference type="ARBA" id="ARBA00022982"/>
    </source>
</evidence>
<evidence type="ECO:0000256" key="10">
    <source>
        <dbReference type="ARBA" id="ARBA00022967"/>
    </source>
</evidence>
<keyword evidence="11" id="KW-0249">Electron transport</keyword>
<evidence type="ECO:0000256" key="18">
    <source>
        <dbReference type="ARBA" id="ARBA00049551"/>
    </source>
</evidence>
<keyword evidence="9" id="KW-0999">Mitochondrion inner membrane</keyword>
<evidence type="ECO:0000256" key="13">
    <source>
        <dbReference type="ARBA" id="ARBA00023027"/>
    </source>
</evidence>
<comment type="function">
    <text evidence="1">Core subunit of the mitochondrial membrane respiratory chain NADH dehydrogenase (Complex I) that is believed to belong to the minimal assembly required for catalysis. Complex I functions in the transfer of electrons from NADH to the respiratory chain. The immediate electron acceptor for the enzyme is believed to be ubiquinone.</text>
</comment>
<evidence type="ECO:0000313" key="21">
    <source>
        <dbReference type="EMBL" id="QWC54426.1"/>
    </source>
</evidence>
<feature type="transmembrane region" description="Helical" evidence="19">
    <location>
        <begin position="307"/>
        <end position="326"/>
    </location>
</feature>
<evidence type="ECO:0000256" key="5">
    <source>
        <dbReference type="ARBA" id="ARBA00021008"/>
    </source>
</evidence>
<evidence type="ECO:0000256" key="9">
    <source>
        <dbReference type="ARBA" id="ARBA00022792"/>
    </source>
</evidence>
<feature type="domain" description="NADH:quinone oxidoreductase/Mrp antiporter transmembrane" evidence="20">
    <location>
        <begin position="24"/>
        <end position="75"/>
    </location>
</feature>
<dbReference type="AlphaFoldDB" id="A0A8E8L884"/>
<dbReference type="InterPro" id="IPR001750">
    <property type="entry name" value="ND/Mrp_TM"/>
</dbReference>
<evidence type="ECO:0000256" key="8">
    <source>
        <dbReference type="ARBA" id="ARBA00022692"/>
    </source>
</evidence>
<dbReference type="InterPro" id="IPR050175">
    <property type="entry name" value="Complex_I_Subunit_2"/>
</dbReference>
<comment type="subcellular location">
    <subcellularLocation>
        <location evidence="2">Mitochondrion inner membrane</location>
        <topology evidence="2">Multi-pass membrane protein</topology>
    </subcellularLocation>
</comment>
<evidence type="ECO:0000256" key="7">
    <source>
        <dbReference type="ARBA" id="ARBA00022660"/>
    </source>
</evidence>
<geneLocation type="mitochondrion" evidence="21"/>
<dbReference type="EC" id="7.1.1.2" evidence="4"/>
<gene>
    <name evidence="21" type="primary">ND2</name>
</gene>
<sequence>MLIHPAFALFFTSLITSIIITVSANSWLIAWVGLEINLLSFIPLILSKKNKYTTESALKYFLVQTLASILMISAVCLNQEGISLLIILVSLLLKAGAAPSHQWLPAMVEGLSWPLFALMMTLQKMNPIILIFFLMKTNMMYKTMIIYVVMSALVGSVGGLTHNSLRKILTYSSIAHLSWIMSTLICTSWVWFMYFITYTFVLVSLIFLLSFTQSSTLTHITTMNKSYLFFVIAMSILSLGGLPPFTGFLPKFLTLQQLAFTSQAPILVPLLSGTFISLFFYIRVLLASLILSNSSPSSLTKFSSISAVYLNINVGGLLLPSLAMLFL</sequence>
<comment type="catalytic activity">
    <reaction evidence="18">
        <text>a ubiquinone + NADH + 5 H(+)(in) = a ubiquinol + NAD(+) + 4 H(+)(out)</text>
        <dbReference type="Rhea" id="RHEA:29091"/>
        <dbReference type="Rhea" id="RHEA-COMP:9565"/>
        <dbReference type="Rhea" id="RHEA-COMP:9566"/>
        <dbReference type="ChEBI" id="CHEBI:15378"/>
        <dbReference type="ChEBI" id="CHEBI:16389"/>
        <dbReference type="ChEBI" id="CHEBI:17976"/>
        <dbReference type="ChEBI" id="CHEBI:57540"/>
        <dbReference type="ChEBI" id="CHEBI:57945"/>
        <dbReference type="EC" id="7.1.1.2"/>
    </reaction>
</comment>
<feature type="transmembrane region" description="Helical" evidence="19">
    <location>
        <begin position="58"/>
        <end position="75"/>
    </location>
</feature>
<reference evidence="21" key="1">
    <citation type="submission" date="2021-04" db="EMBL/GenBank/DDBJ databases">
        <authorList>
            <person name="Li J."/>
            <person name="Zhang K."/>
            <person name="Liu B."/>
        </authorList>
    </citation>
    <scope>NUCLEOTIDE SEQUENCE</scope>
</reference>
<keyword evidence="15 21" id="KW-0496">Mitochondrion</keyword>
<name>A0A8E8L884_9CRUS</name>
<accession>A0A8E8L884</accession>
<evidence type="ECO:0000256" key="16">
    <source>
        <dbReference type="ARBA" id="ARBA00023136"/>
    </source>
</evidence>
<evidence type="ECO:0000256" key="19">
    <source>
        <dbReference type="SAM" id="Phobius"/>
    </source>
</evidence>
<evidence type="ECO:0000256" key="15">
    <source>
        <dbReference type="ARBA" id="ARBA00023128"/>
    </source>
</evidence>
<feature type="transmembrane region" description="Helical" evidence="19">
    <location>
        <begin position="227"/>
        <end position="246"/>
    </location>
</feature>
<evidence type="ECO:0000256" key="4">
    <source>
        <dbReference type="ARBA" id="ARBA00012944"/>
    </source>
</evidence>
<comment type="similarity">
    <text evidence="3">Belongs to the complex I subunit 2 family.</text>
</comment>
<keyword evidence="6" id="KW-0813">Transport</keyword>
<dbReference type="GO" id="GO:0008137">
    <property type="term" value="F:NADH dehydrogenase (ubiquinone) activity"/>
    <property type="evidence" value="ECO:0007669"/>
    <property type="project" value="UniProtKB-EC"/>
</dbReference>
<keyword evidence="7" id="KW-0679">Respiratory chain</keyword>
<organism evidence="21">
    <name type="scientific">Gammarus lacustris</name>
    <dbReference type="NCBI Taxonomy" id="52639"/>
    <lineage>
        <taxon>Eukaryota</taxon>
        <taxon>Metazoa</taxon>
        <taxon>Ecdysozoa</taxon>
        <taxon>Arthropoda</taxon>
        <taxon>Crustacea</taxon>
        <taxon>Multicrustacea</taxon>
        <taxon>Malacostraca</taxon>
        <taxon>Eumalacostraca</taxon>
        <taxon>Peracarida</taxon>
        <taxon>Amphipoda</taxon>
        <taxon>Senticaudata</taxon>
        <taxon>Gammarida</taxon>
        <taxon>Gammaridira</taxon>
        <taxon>Gammaroidea</taxon>
        <taxon>Gammaridae</taxon>
        <taxon>Gammarus</taxon>
    </lineage>
</organism>
<evidence type="ECO:0000256" key="14">
    <source>
        <dbReference type="ARBA" id="ARBA00023075"/>
    </source>
</evidence>
<feature type="domain" description="NADH:quinone oxidoreductase/Mrp antiporter transmembrane" evidence="20">
    <location>
        <begin position="82"/>
        <end position="276"/>
    </location>
</feature>
<feature type="transmembrane region" description="Helical" evidence="19">
    <location>
        <begin position="266"/>
        <end position="286"/>
    </location>
</feature>
<dbReference type="PANTHER" id="PTHR46552">
    <property type="entry name" value="NADH-UBIQUINONE OXIDOREDUCTASE CHAIN 2"/>
    <property type="match status" value="1"/>
</dbReference>
<evidence type="ECO:0000256" key="12">
    <source>
        <dbReference type="ARBA" id="ARBA00022989"/>
    </source>
</evidence>
<evidence type="ECO:0000256" key="3">
    <source>
        <dbReference type="ARBA" id="ARBA00007012"/>
    </source>
</evidence>
<proteinExistence type="inferred from homology"/>
<protein>
    <recommendedName>
        <fullName evidence="5">NADH-ubiquinone oxidoreductase chain 2</fullName>
        <ecNumber evidence="4">7.1.1.2</ecNumber>
    </recommendedName>
    <alternativeName>
        <fullName evidence="17">NADH dehydrogenase subunit 2</fullName>
    </alternativeName>
</protein>
<keyword evidence="13" id="KW-0520">NAD</keyword>
<feature type="transmembrane region" description="Helical" evidence="19">
    <location>
        <begin position="111"/>
        <end position="135"/>
    </location>
</feature>
<keyword evidence="12 19" id="KW-1133">Transmembrane helix</keyword>
<evidence type="ECO:0000256" key="17">
    <source>
        <dbReference type="ARBA" id="ARBA00031028"/>
    </source>
</evidence>
<keyword evidence="8 19" id="KW-0812">Transmembrane</keyword>
<feature type="transmembrane region" description="Helical" evidence="19">
    <location>
        <begin position="191"/>
        <end position="211"/>
    </location>
</feature>
<evidence type="ECO:0000256" key="6">
    <source>
        <dbReference type="ARBA" id="ARBA00022448"/>
    </source>
</evidence>
<keyword evidence="14" id="KW-0830">Ubiquinone</keyword>
<evidence type="ECO:0000256" key="1">
    <source>
        <dbReference type="ARBA" id="ARBA00003257"/>
    </source>
</evidence>
<feature type="transmembrane region" description="Helical" evidence="19">
    <location>
        <begin position="141"/>
        <end position="161"/>
    </location>
</feature>
<dbReference type="GO" id="GO:0005743">
    <property type="term" value="C:mitochondrial inner membrane"/>
    <property type="evidence" value="ECO:0007669"/>
    <property type="project" value="UniProtKB-SubCell"/>
</dbReference>
<keyword evidence="16 19" id="KW-0472">Membrane</keyword>
<evidence type="ECO:0000259" key="20">
    <source>
        <dbReference type="Pfam" id="PF00361"/>
    </source>
</evidence>
<feature type="transmembrane region" description="Helical" evidence="19">
    <location>
        <begin position="27"/>
        <end position="46"/>
    </location>
</feature>
<dbReference type="Pfam" id="PF00361">
    <property type="entry name" value="Proton_antipo_M"/>
    <property type="match status" value="2"/>
</dbReference>
<dbReference type="EMBL" id="MZ029704">
    <property type="protein sequence ID" value="QWC54426.1"/>
    <property type="molecule type" value="Genomic_DNA"/>
</dbReference>
<evidence type="ECO:0000256" key="2">
    <source>
        <dbReference type="ARBA" id="ARBA00004448"/>
    </source>
</evidence>
<dbReference type="GO" id="GO:0006120">
    <property type="term" value="P:mitochondrial electron transport, NADH to ubiquinone"/>
    <property type="evidence" value="ECO:0007669"/>
    <property type="project" value="TreeGrafter"/>
</dbReference>
<keyword evidence="10" id="KW-1278">Translocase</keyword>